<feature type="signal peptide" evidence="1">
    <location>
        <begin position="1"/>
        <end position="21"/>
    </location>
</feature>
<evidence type="ECO:0000256" key="1">
    <source>
        <dbReference type="SAM" id="SignalP"/>
    </source>
</evidence>
<dbReference type="Proteomes" id="UP000315540">
    <property type="component" value="Unassembled WGS sequence"/>
</dbReference>
<dbReference type="EMBL" id="VFWZ01000005">
    <property type="protein sequence ID" value="TPN84650.1"/>
    <property type="molecule type" value="Genomic_DNA"/>
</dbReference>
<organism evidence="2 3">
    <name type="scientific">Aquimarina algicola</name>
    <dbReference type="NCBI Taxonomy" id="2589995"/>
    <lineage>
        <taxon>Bacteria</taxon>
        <taxon>Pseudomonadati</taxon>
        <taxon>Bacteroidota</taxon>
        <taxon>Flavobacteriia</taxon>
        <taxon>Flavobacteriales</taxon>
        <taxon>Flavobacteriaceae</taxon>
        <taxon>Aquimarina</taxon>
    </lineage>
</organism>
<protein>
    <recommendedName>
        <fullName evidence="4">Lipoprotein</fullName>
    </recommendedName>
</protein>
<evidence type="ECO:0000313" key="2">
    <source>
        <dbReference type="EMBL" id="TPN84650.1"/>
    </source>
</evidence>
<sequence length="199" mass="22553">MKKISLFLILFSLILITSCSKDNVENDHESLNNTEVRFKELQAESKFQEFEILQDELVSEIANILEKENITGGELYQLYQNKDEETISTLLRTPEIIKIQENLNLIANDLKTNYPDLLPSISETEQHQVIAIGMKNIKEIDNYSFMTKRKKCNWRYTLCVAAATTAYTACGAGTGGVALLACTAAYAYGMTQCYDRHCK</sequence>
<evidence type="ECO:0000313" key="3">
    <source>
        <dbReference type="Proteomes" id="UP000315540"/>
    </source>
</evidence>
<keyword evidence="3" id="KW-1185">Reference proteome</keyword>
<dbReference type="PROSITE" id="PS51257">
    <property type="entry name" value="PROKAR_LIPOPROTEIN"/>
    <property type="match status" value="1"/>
</dbReference>
<evidence type="ECO:0008006" key="4">
    <source>
        <dbReference type="Google" id="ProtNLM"/>
    </source>
</evidence>
<accession>A0A504JDK1</accession>
<proteinExistence type="predicted"/>
<gene>
    <name evidence="2" type="ORF">FHK87_17115</name>
</gene>
<comment type="caution">
    <text evidence="2">The sequence shown here is derived from an EMBL/GenBank/DDBJ whole genome shotgun (WGS) entry which is preliminary data.</text>
</comment>
<dbReference type="RefSeq" id="WP_140594985.1">
    <property type="nucleotide sequence ID" value="NZ_VFWZ01000005.1"/>
</dbReference>
<reference evidence="2 3" key="1">
    <citation type="submission" date="2019-06" db="EMBL/GenBank/DDBJ databases">
        <authorList>
            <person name="Meng X."/>
        </authorList>
    </citation>
    <scope>NUCLEOTIDE SEQUENCE [LARGE SCALE GENOMIC DNA]</scope>
    <source>
        <strain evidence="2 3">M625</strain>
    </source>
</reference>
<feature type="chain" id="PRO_5021421326" description="Lipoprotein" evidence="1">
    <location>
        <begin position="22"/>
        <end position="199"/>
    </location>
</feature>
<dbReference type="AlphaFoldDB" id="A0A504JDK1"/>
<name>A0A504JDK1_9FLAO</name>
<keyword evidence="1" id="KW-0732">Signal</keyword>